<keyword evidence="1" id="KW-1133">Transmembrane helix</keyword>
<dbReference type="GeneID" id="70915472"/>
<dbReference type="InterPro" id="IPR021329">
    <property type="entry name" value="DUF2938"/>
</dbReference>
<sequence length="161" mass="17418">MVNMLYFCLVVGIGSTIILDLWVTLVEKMLGIPQTNWGIVGRWISGIPKGNWVLDTSIDKAPNAQEKTLGWLFHYVVGIGYAVLIILLFGAGFIDEPSIMPIIVVGLVLSTLAGLAILMPALGAGFMGRLVPNWSAMFIYLVVAHAVFAAGQYGFSILYIS</sequence>
<dbReference type="KEGG" id="vna:PN96_21760"/>
<keyword evidence="1" id="KW-0472">Membrane</keyword>
<feature type="transmembrane region" description="Helical" evidence="1">
    <location>
        <begin position="72"/>
        <end position="94"/>
    </location>
</feature>
<feature type="transmembrane region" description="Helical" evidence="1">
    <location>
        <begin position="101"/>
        <end position="126"/>
    </location>
</feature>
<keyword evidence="1" id="KW-0812">Transmembrane</keyword>
<name>A0AAN1CXC2_VIBNA</name>
<dbReference type="AlphaFoldDB" id="A0AAN1CXC2"/>
<dbReference type="Pfam" id="PF11158">
    <property type="entry name" value="DUF2938"/>
    <property type="match status" value="1"/>
</dbReference>
<feature type="transmembrane region" description="Helical" evidence="1">
    <location>
        <begin position="138"/>
        <end position="160"/>
    </location>
</feature>
<protein>
    <recommendedName>
        <fullName evidence="4">DUF2938 domain-containing protein</fullName>
    </recommendedName>
</protein>
<gene>
    <name evidence="2" type="ORF">BA890_17255</name>
</gene>
<feature type="transmembrane region" description="Helical" evidence="1">
    <location>
        <begin position="5"/>
        <end position="25"/>
    </location>
</feature>
<evidence type="ECO:0000256" key="1">
    <source>
        <dbReference type="SAM" id="Phobius"/>
    </source>
</evidence>
<evidence type="ECO:0000313" key="2">
    <source>
        <dbReference type="EMBL" id="ANQ14494.1"/>
    </source>
</evidence>
<keyword evidence="3" id="KW-1185">Reference proteome</keyword>
<dbReference type="EMBL" id="CP016346">
    <property type="protein sequence ID" value="ANQ14494.1"/>
    <property type="molecule type" value="Genomic_DNA"/>
</dbReference>
<proteinExistence type="predicted"/>
<reference evidence="2 3" key="1">
    <citation type="submission" date="2016-07" db="EMBL/GenBank/DDBJ databases">
        <title>Developing Vibrio natriegens as a novel, fast-growing host for biotechnology.</title>
        <authorList>
            <person name="Weinstock M.T."/>
            <person name="Hesek E.D."/>
            <person name="Wilson C.M."/>
            <person name="Gibson D.G."/>
        </authorList>
    </citation>
    <scope>NUCLEOTIDE SEQUENCE [LARGE SCALE GENOMIC DNA]</scope>
    <source>
        <strain evidence="2 3">ATCC 14048</strain>
    </source>
</reference>
<dbReference type="Proteomes" id="UP000092741">
    <property type="component" value="Chromosome 2"/>
</dbReference>
<dbReference type="RefSeq" id="WP_020336071.1">
    <property type="nucleotide sequence ID" value="NZ_ATFJ01000039.1"/>
</dbReference>
<accession>A0AAN1CXC2</accession>
<organism evidence="2 3">
    <name type="scientific">Vibrio natriegens NBRC 15636 = ATCC 14048 = DSM 759</name>
    <dbReference type="NCBI Taxonomy" id="1219067"/>
    <lineage>
        <taxon>Bacteria</taxon>
        <taxon>Pseudomonadati</taxon>
        <taxon>Pseudomonadota</taxon>
        <taxon>Gammaproteobacteria</taxon>
        <taxon>Vibrionales</taxon>
        <taxon>Vibrionaceae</taxon>
        <taxon>Vibrio</taxon>
    </lineage>
</organism>
<evidence type="ECO:0008006" key="4">
    <source>
        <dbReference type="Google" id="ProtNLM"/>
    </source>
</evidence>
<evidence type="ECO:0000313" key="3">
    <source>
        <dbReference type="Proteomes" id="UP000092741"/>
    </source>
</evidence>